<comment type="subcellular location">
    <subcellularLocation>
        <location evidence="1">Cell membrane</location>
        <topology evidence="1">Single-pass type I membrane protein</topology>
    </subcellularLocation>
    <subcellularLocation>
        <location evidence="2">Secreted</location>
    </subcellularLocation>
</comment>
<feature type="domain" description="Peptidase S1" evidence="20">
    <location>
        <begin position="138"/>
        <end position="410"/>
    </location>
</feature>
<name>A0A8S4NDR8_OWEFU</name>
<evidence type="ECO:0000256" key="8">
    <source>
        <dbReference type="ARBA" id="ARBA00022729"/>
    </source>
</evidence>
<dbReference type="InterPro" id="IPR001314">
    <property type="entry name" value="Peptidase_S1A"/>
</dbReference>
<evidence type="ECO:0000256" key="10">
    <source>
        <dbReference type="ARBA" id="ARBA00022837"/>
    </source>
</evidence>
<dbReference type="InterPro" id="IPR009003">
    <property type="entry name" value="Peptidase_S1_PA"/>
</dbReference>
<feature type="disulfide bond" evidence="16">
    <location>
        <begin position="645"/>
        <end position="654"/>
    </location>
</feature>
<dbReference type="SUPFAM" id="SSF57196">
    <property type="entry name" value="EGF/Laminin"/>
    <property type="match status" value="3"/>
</dbReference>
<dbReference type="SMART" id="SM00020">
    <property type="entry name" value="Tryp_SPc"/>
    <property type="match status" value="1"/>
</dbReference>
<dbReference type="InterPro" id="IPR036465">
    <property type="entry name" value="vWFA_dom_sf"/>
</dbReference>
<feature type="domain" description="EGF-like" evidence="18">
    <location>
        <begin position="467"/>
        <end position="503"/>
    </location>
</feature>
<dbReference type="InterPro" id="IPR002035">
    <property type="entry name" value="VWF_A"/>
</dbReference>
<dbReference type="PROSITE" id="PS50026">
    <property type="entry name" value="EGF_3"/>
    <property type="match status" value="13"/>
</dbReference>
<keyword evidence="3" id="KW-1003">Cell membrane</keyword>
<dbReference type="SMART" id="SM00181">
    <property type="entry name" value="EGF"/>
    <property type="match status" value="13"/>
</dbReference>
<dbReference type="PRINTS" id="PR00722">
    <property type="entry name" value="CHYMOTRYPSIN"/>
</dbReference>
<gene>
    <name evidence="21" type="ORF">OFUS_LOCUS5811</name>
</gene>
<dbReference type="Gene3D" id="2.10.25.10">
    <property type="entry name" value="Laminin"/>
    <property type="match status" value="13"/>
</dbReference>
<evidence type="ECO:0000256" key="16">
    <source>
        <dbReference type="PROSITE-ProRule" id="PRU00076"/>
    </source>
</evidence>
<dbReference type="SMART" id="SM00327">
    <property type="entry name" value="VWA"/>
    <property type="match status" value="1"/>
</dbReference>
<dbReference type="FunFam" id="2.10.25.10:FF:000004">
    <property type="entry name" value="Neurogenic locus notch 1"/>
    <property type="match status" value="8"/>
</dbReference>
<dbReference type="GO" id="GO:0023052">
    <property type="term" value="P:signaling"/>
    <property type="evidence" value="ECO:0007669"/>
    <property type="project" value="UniProtKB-ARBA"/>
</dbReference>
<evidence type="ECO:0000259" key="20">
    <source>
        <dbReference type="PROSITE" id="PS50240"/>
    </source>
</evidence>
<evidence type="ECO:0000313" key="21">
    <source>
        <dbReference type="EMBL" id="CAH1778956.1"/>
    </source>
</evidence>
<dbReference type="GO" id="GO:0005576">
    <property type="term" value="C:extracellular region"/>
    <property type="evidence" value="ECO:0007669"/>
    <property type="project" value="UniProtKB-SubCell"/>
</dbReference>
<evidence type="ECO:0000256" key="4">
    <source>
        <dbReference type="ARBA" id="ARBA00022525"/>
    </source>
</evidence>
<protein>
    <submittedName>
        <fullName evidence="21">Uncharacterized protein</fullName>
    </submittedName>
</protein>
<feature type="disulfide bond" evidence="16">
    <location>
        <begin position="531"/>
        <end position="540"/>
    </location>
</feature>
<dbReference type="GO" id="GO:0006508">
    <property type="term" value="P:proteolysis"/>
    <property type="evidence" value="ECO:0007669"/>
    <property type="project" value="InterPro"/>
</dbReference>
<evidence type="ECO:0000256" key="13">
    <source>
        <dbReference type="ARBA" id="ARBA00023136"/>
    </source>
</evidence>
<dbReference type="GO" id="GO:0007154">
    <property type="term" value="P:cell communication"/>
    <property type="evidence" value="ECO:0007669"/>
    <property type="project" value="UniProtKB-ARBA"/>
</dbReference>
<feature type="domain" description="EGF-like" evidence="18">
    <location>
        <begin position="925"/>
        <end position="961"/>
    </location>
</feature>
<feature type="disulfide bond" evidence="16">
    <location>
        <begin position="797"/>
        <end position="806"/>
    </location>
</feature>
<dbReference type="EMBL" id="CAIIXF020000003">
    <property type="protein sequence ID" value="CAH1778956.1"/>
    <property type="molecule type" value="Genomic_DNA"/>
</dbReference>
<dbReference type="GO" id="GO:0051240">
    <property type="term" value="P:positive regulation of multicellular organismal process"/>
    <property type="evidence" value="ECO:0007669"/>
    <property type="project" value="UniProtKB-ARBA"/>
</dbReference>
<dbReference type="FunFam" id="2.10.25.10:FF:000391">
    <property type="entry name" value="Weary, isoform C"/>
    <property type="match status" value="2"/>
</dbReference>
<feature type="domain" description="VWFA" evidence="19">
    <location>
        <begin position="968"/>
        <end position="1169"/>
    </location>
</feature>
<keyword evidence="4" id="KW-0964">Secreted</keyword>
<feature type="domain" description="EGF-like" evidence="18">
    <location>
        <begin position="619"/>
        <end position="655"/>
    </location>
</feature>
<feature type="disulfide bond" evidence="16">
    <location>
        <begin position="951"/>
        <end position="960"/>
    </location>
</feature>
<feature type="chain" id="PRO_5035739941" evidence="17">
    <location>
        <begin position="20"/>
        <end position="1172"/>
    </location>
</feature>
<dbReference type="Gene3D" id="3.40.50.410">
    <property type="entry name" value="von Willebrand factor, type A domain"/>
    <property type="match status" value="1"/>
</dbReference>
<keyword evidence="14 16" id="KW-1015">Disulfide bond</keyword>
<evidence type="ECO:0000256" key="15">
    <source>
        <dbReference type="ARBA" id="ARBA00023180"/>
    </source>
</evidence>
<feature type="domain" description="EGF-like" evidence="18">
    <location>
        <begin position="695"/>
        <end position="731"/>
    </location>
</feature>
<feature type="disulfide bond" evidence="16">
    <location>
        <begin position="607"/>
        <end position="616"/>
    </location>
</feature>
<evidence type="ECO:0000256" key="1">
    <source>
        <dbReference type="ARBA" id="ARBA00004251"/>
    </source>
</evidence>
<feature type="domain" description="EGF-like" evidence="18">
    <location>
        <begin position="771"/>
        <end position="807"/>
    </location>
</feature>
<dbReference type="Pfam" id="PF00089">
    <property type="entry name" value="Trypsin"/>
    <property type="match status" value="1"/>
</dbReference>
<dbReference type="GO" id="GO:0005509">
    <property type="term" value="F:calcium ion binding"/>
    <property type="evidence" value="ECO:0007669"/>
    <property type="project" value="InterPro"/>
</dbReference>
<keyword evidence="5 16" id="KW-0245">EGF-like domain</keyword>
<dbReference type="CDD" id="cd01450">
    <property type="entry name" value="vWFA_subfamily_ECM"/>
    <property type="match status" value="1"/>
</dbReference>
<feature type="domain" description="EGF-like" evidence="18">
    <location>
        <begin position="543"/>
        <end position="579"/>
    </location>
</feature>
<keyword evidence="13" id="KW-0472">Membrane</keyword>
<dbReference type="PRINTS" id="PR00010">
    <property type="entry name" value="EGFBLOOD"/>
</dbReference>
<feature type="domain" description="EGF-like" evidence="18">
    <location>
        <begin position="581"/>
        <end position="617"/>
    </location>
</feature>
<dbReference type="Pfam" id="PF00092">
    <property type="entry name" value="VWA"/>
    <property type="match status" value="1"/>
</dbReference>
<dbReference type="OrthoDB" id="9975987at2759"/>
<keyword evidence="15" id="KW-0325">Glycoprotein</keyword>
<feature type="disulfide bond" evidence="16">
    <location>
        <begin position="721"/>
        <end position="730"/>
    </location>
</feature>
<feature type="domain" description="EGF-like" evidence="18">
    <location>
        <begin position="847"/>
        <end position="883"/>
    </location>
</feature>
<keyword evidence="10" id="KW-0106">Calcium</keyword>
<dbReference type="InterPro" id="IPR018114">
    <property type="entry name" value="TRYPSIN_HIS"/>
</dbReference>
<feature type="domain" description="EGF-like" evidence="18">
    <location>
        <begin position="505"/>
        <end position="541"/>
    </location>
</feature>
<dbReference type="GO" id="GO:0005886">
    <property type="term" value="C:plasma membrane"/>
    <property type="evidence" value="ECO:0007669"/>
    <property type="project" value="UniProtKB-SubCell"/>
</dbReference>
<comment type="caution">
    <text evidence="16">Lacks conserved residue(s) required for the propagation of feature annotation.</text>
</comment>
<keyword evidence="7" id="KW-0812">Transmembrane</keyword>
<feature type="domain" description="EGF-like" evidence="18">
    <location>
        <begin position="657"/>
        <end position="693"/>
    </location>
</feature>
<dbReference type="GO" id="GO:0003008">
    <property type="term" value="P:system process"/>
    <property type="evidence" value="ECO:0007669"/>
    <property type="project" value="UniProtKB-ARBA"/>
</dbReference>
<sequence>MKVHSIILVMLNIYDVVHTATPEDSCLLFREDQSDFKREVNLKIQLLDDKISKVLDILGEVTWGDWGEWSACDMSVCNIAHRERPCLGEDGYKSDPSRCSRLGGDHIETKQCCDIDVAKAYKRMYSGKGSVPDYIIEAIGSNIKVNEREDLSWAVSLKFKRFGASNYKHICGGVILTNIWVLTAAHCITETKCWDNTEKKIICDMDHWTVTAGEWELDKTRSEEQIRGLEHIVIHKNYSVDYSREIEYIHDIALIRLNSTLSFMSNPFVQPSLLPARTCIEAMGNECSQTHQDWALRTDCFTTGWGIGKNQQVTNKGNTIGVLIDENENYEIIRSSKIYEEKKIICKGFSGSPMMCDINNSMMVNHLPNQKKVVLGLNSYIYPSGCTSAHKNYVQTSIDYHLQWISHTVMDWIQWGQWSTCFKNKKRYRLRSGFFPEYGYLPGHGPLYQSYQGDVLRGEEQTCTEINVDKCHSEPCKNEGTCIDKGNSYKCRCKTGYTGVNCQTGIDKCLSNPCKNEGTCVDRRNNYKCRCKAGYTGINCQTDINECEQSPCQNEGTCVDKVNSYTCNCKAGYAGINCQTDINECEPNPCQNEGTCVDKVNTYTCNCIAGYTGINCETDINDCEPNPCQNEGTCVDSVDSYTCNCKAGYTGINCQTDINDCEPNPCQNEGTCVDSVDSYTCNCKAGYTGINCQTDINECEQSPCQNEGTCVDKVNSYTCTCKAGYTGNNCQTDINECEPNPCQNEGTCVDKVNTYTCNCKAGYAGINCQTVINQCEPNPCQNEGTCVDKVDSYTCNCIAGYTGINCQTDINECGPNPCQNEGTCVDKVNSYTCNCKVGYSGINCQTDINECKPNPCHNEGTCVDKVNSYTCNCKAGYSGINCQTDINECEPNPCHNEGTCVDKVNSYTCNCKAGYSGINCQTVTDINACESNPCQNEGTCVATVDSYTCRCNGAFTGTNCQTMSCGVDIVVIIDISCRVITERKLAVNSFMESFVAALDIGPGDDKVQLGLMTFDSTTYSNFYLSRYKNSADVVQALSFVDMHYDNKFRPRCGSRIDLALRNARLTYFTPAHGVRDTLRLRNPPIQNVVLVITYGAILPSSRVAITKMEAERLKTESFANVFVVNLPDSANTNGTVEFSDIVSEPSSKFLMNIGFDELLDSLGTILLKICDI</sequence>
<dbReference type="InterPro" id="IPR000742">
    <property type="entry name" value="EGF"/>
</dbReference>
<proteinExistence type="predicted"/>
<dbReference type="GO" id="GO:0045087">
    <property type="term" value="P:innate immune response"/>
    <property type="evidence" value="ECO:0007669"/>
    <property type="project" value="UniProtKB-KW"/>
</dbReference>
<feature type="disulfide bond" evidence="16">
    <location>
        <begin position="911"/>
        <end position="920"/>
    </location>
</feature>
<evidence type="ECO:0000256" key="2">
    <source>
        <dbReference type="ARBA" id="ARBA00004613"/>
    </source>
</evidence>
<keyword evidence="6" id="KW-0399">Innate immunity</keyword>
<dbReference type="PANTHER" id="PTHR12916">
    <property type="entry name" value="CYTOCHROME C OXIDASE POLYPEPTIDE VIC-2"/>
    <property type="match status" value="1"/>
</dbReference>
<dbReference type="PROSITE" id="PS01186">
    <property type="entry name" value="EGF_2"/>
    <property type="match status" value="12"/>
</dbReference>
<dbReference type="InterPro" id="IPR043504">
    <property type="entry name" value="Peptidase_S1_PA_chymotrypsin"/>
</dbReference>
<feature type="domain" description="EGF-like" evidence="18">
    <location>
        <begin position="885"/>
        <end position="921"/>
    </location>
</feature>
<evidence type="ECO:0000313" key="22">
    <source>
        <dbReference type="Proteomes" id="UP000749559"/>
    </source>
</evidence>
<keyword evidence="8 17" id="KW-0732">Signal</keyword>
<dbReference type="SMART" id="SM00179">
    <property type="entry name" value="EGF_CA"/>
    <property type="match status" value="13"/>
</dbReference>
<evidence type="ECO:0000256" key="17">
    <source>
        <dbReference type="SAM" id="SignalP"/>
    </source>
</evidence>
<dbReference type="PROSITE" id="PS50240">
    <property type="entry name" value="TRYPSIN_DOM"/>
    <property type="match status" value="1"/>
</dbReference>
<dbReference type="CDD" id="cd00054">
    <property type="entry name" value="EGF_CA"/>
    <property type="match status" value="13"/>
</dbReference>
<feature type="disulfide bond" evidence="16">
    <location>
        <begin position="569"/>
        <end position="578"/>
    </location>
</feature>
<dbReference type="Proteomes" id="UP000749559">
    <property type="component" value="Unassembled WGS sequence"/>
</dbReference>
<evidence type="ECO:0000256" key="5">
    <source>
        <dbReference type="ARBA" id="ARBA00022536"/>
    </source>
</evidence>
<dbReference type="Pfam" id="PF00008">
    <property type="entry name" value="EGF"/>
    <property type="match status" value="13"/>
</dbReference>
<feature type="disulfide bond" evidence="16">
    <location>
        <begin position="759"/>
        <end position="768"/>
    </location>
</feature>
<dbReference type="AlphaFoldDB" id="A0A8S4NDR8"/>
<dbReference type="SUPFAM" id="SSF53300">
    <property type="entry name" value="vWA-like"/>
    <property type="match status" value="1"/>
</dbReference>
<evidence type="ECO:0000256" key="11">
    <source>
        <dbReference type="ARBA" id="ARBA00022859"/>
    </source>
</evidence>
<accession>A0A8S4NDR8</accession>
<dbReference type="InterPro" id="IPR018097">
    <property type="entry name" value="EGF_Ca-bd_CS"/>
</dbReference>
<keyword evidence="22" id="KW-1185">Reference proteome</keyword>
<dbReference type="InterPro" id="IPR001254">
    <property type="entry name" value="Trypsin_dom"/>
</dbReference>
<keyword evidence="11" id="KW-0391">Immunity</keyword>
<feature type="disulfide bond" evidence="16">
    <location>
        <begin position="835"/>
        <end position="844"/>
    </location>
</feature>
<evidence type="ECO:0000259" key="19">
    <source>
        <dbReference type="PROSITE" id="PS50234"/>
    </source>
</evidence>
<evidence type="ECO:0000256" key="9">
    <source>
        <dbReference type="ARBA" id="ARBA00022737"/>
    </source>
</evidence>
<dbReference type="SUPFAM" id="SSF50494">
    <property type="entry name" value="Trypsin-like serine proteases"/>
    <property type="match status" value="1"/>
</dbReference>
<dbReference type="InterPro" id="IPR009030">
    <property type="entry name" value="Growth_fac_rcpt_cys_sf"/>
</dbReference>
<dbReference type="GO" id="GO:0004252">
    <property type="term" value="F:serine-type endopeptidase activity"/>
    <property type="evidence" value="ECO:0007669"/>
    <property type="project" value="InterPro"/>
</dbReference>
<dbReference type="PROSITE" id="PS50234">
    <property type="entry name" value="VWFA"/>
    <property type="match status" value="1"/>
</dbReference>
<dbReference type="PROSITE" id="PS00134">
    <property type="entry name" value="TRYPSIN_HIS"/>
    <property type="match status" value="1"/>
</dbReference>
<dbReference type="PANTHER" id="PTHR12916:SF4">
    <property type="entry name" value="UNINFLATABLE, ISOFORM C"/>
    <property type="match status" value="1"/>
</dbReference>
<dbReference type="PROSITE" id="PS00010">
    <property type="entry name" value="ASX_HYDROXYL"/>
    <property type="match status" value="12"/>
</dbReference>
<feature type="disulfide bond" evidence="16">
    <location>
        <begin position="873"/>
        <end position="882"/>
    </location>
</feature>
<feature type="domain" description="EGF-like" evidence="18">
    <location>
        <begin position="733"/>
        <end position="769"/>
    </location>
</feature>
<evidence type="ECO:0000256" key="14">
    <source>
        <dbReference type="ARBA" id="ARBA00023157"/>
    </source>
</evidence>
<feature type="domain" description="EGF-like" evidence="18">
    <location>
        <begin position="809"/>
        <end position="845"/>
    </location>
</feature>
<dbReference type="PROSITE" id="PS00022">
    <property type="entry name" value="EGF_1"/>
    <property type="match status" value="13"/>
</dbReference>
<organism evidence="21 22">
    <name type="scientific">Owenia fusiformis</name>
    <name type="common">Polychaete worm</name>
    <dbReference type="NCBI Taxonomy" id="6347"/>
    <lineage>
        <taxon>Eukaryota</taxon>
        <taxon>Metazoa</taxon>
        <taxon>Spiralia</taxon>
        <taxon>Lophotrochozoa</taxon>
        <taxon>Annelida</taxon>
        <taxon>Polychaeta</taxon>
        <taxon>Sedentaria</taxon>
        <taxon>Canalipalpata</taxon>
        <taxon>Sabellida</taxon>
        <taxon>Oweniida</taxon>
        <taxon>Oweniidae</taxon>
        <taxon>Owenia</taxon>
    </lineage>
</organism>
<comment type="caution">
    <text evidence="21">The sequence shown here is derived from an EMBL/GenBank/DDBJ whole genome shotgun (WGS) entry which is preliminary data.</text>
</comment>
<dbReference type="PROSITE" id="PS01187">
    <property type="entry name" value="EGF_CA"/>
    <property type="match status" value="3"/>
</dbReference>
<keyword evidence="9" id="KW-0677">Repeat</keyword>
<dbReference type="FunFam" id="2.10.25.10:FF:000122">
    <property type="entry name" value="Protein crumbs homolog 2"/>
    <property type="match status" value="3"/>
</dbReference>
<feature type="signal peptide" evidence="17">
    <location>
        <begin position="1"/>
        <end position="19"/>
    </location>
</feature>
<dbReference type="InterPro" id="IPR001881">
    <property type="entry name" value="EGF-like_Ca-bd_dom"/>
</dbReference>
<evidence type="ECO:0000256" key="3">
    <source>
        <dbReference type="ARBA" id="ARBA00022475"/>
    </source>
</evidence>
<evidence type="ECO:0000256" key="6">
    <source>
        <dbReference type="ARBA" id="ARBA00022588"/>
    </source>
</evidence>
<dbReference type="SUPFAM" id="SSF57184">
    <property type="entry name" value="Growth factor receptor domain"/>
    <property type="match status" value="3"/>
</dbReference>
<dbReference type="InterPro" id="IPR000152">
    <property type="entry name" value="EGF-type_Asp/Asn_hydroxyl_site"/>
</dbReference>
<evidence type="ECO:0000259" key="18">
    <source>
        <dbReference type="PROSITE" id="PS50026"/>
    </source>
</evidence>
<dbReference type="FunFam" id="2.40.10.10:FF:000068">
    <property type="entry name" value="transmembrane protease serine 2"/>
    <property type="match status" value="1"/>
</dbReference>
<keyword evidence="12" id="KW-1133">Transmembrane helix</keyword>
<evidence type="ECO:0000256" key="7">
    <source>
        <dbReference type="ARBA" id="ARBA00022692"/>
    </source>
</evidence>
<feature type="disulfide bond" evidence="16">
    <location>
        <begin position="683"/>
        <end position="692"/>
    </location>
</feature>
<feature type="disulfide bond" evidence="16">
    <location>
        <begin position="493"/>
        <end position="502"/>
    </location>
</feature>
<evidence type="ECO:0000256" key="12">
    <source>
        <dbReference type="ARBA" id="ARBA00022989"/>
    </source>
</evidence>
<dbReference type="Gene3D" id="2.40.10.10">
    <property type="entry name" value="Trypsin-like serine proteases"/>
    <property type="match status" value="1"/>
</dbReference>
<reference evidence="21" key="1">
    <citation type="submission" date="2022-03" db="EMBL/GenBank/DDBJ databases">
        <authorList>
            <person name="Martin C."/>
        </authorList>
    </citation>
    <scope>NUCLEOTIDE SEQUENCE</scope>
</reference>